<protein>
    <submittedName>
        <fullName evidence="1">Uncharacterized protein</fullName>
    </submittedName>
</protein>
<dbReference type="Proteomes" id="UP001597319">
    <property type="component" value="Unassembled WGS sequence"/>
</dbReference>
<reference evidence="2" key="1">
    <citation type="journal article" date="2019" name="Int. J. Syst. Evol. Microbiol.">
        <title>The Global Catalogue of Microorganisms (GCM) 10K type strain sequencing project: providing services to taxonomists for standard genome sequencing and annotation.</title>
        <authorList>
            <consortium name="The Broad Institute Genomics Platform"/>
            <consortium name="The Broad Institute Genome Sequencing Center for Infectious Disease"/>
            <person name="Wu L."/>
            <person name="Ma J."/>
        </authorList>
    </citation>
    <scope>NUCLEOTIDE SEQUENCE [LARGE SCALE GENOMIC DNA]</scope>
    <source>
        <strain evidence="2">KCTC 52274</strain>
    </source>
</reference>
<keyword evidence="2" id="KW-1185">Reference proteome</keyword>
<comment type="caution">
    <text evidence="1">The sequence shown here is derived from an EMBL/GenBank/DDBJ whole genome shotgun (WGS) entry which is preliminary data.</text>
</comment>
<dbReference type="InterPro" id="IPR029069">
    <property type="entry name" value="HotDog_dom_sf"/>
</dbReference>
<sequence>MNKMFRRNFKVKGEDVDDFMVMQEDAYQNYTSSILNAYLFEKGYAKQKRKQINFDLHEFLETKKIRKHLMFMQEFFINLELLSFDEQQQKLIVRNSFFNSSNELCVTAKTSISWFDHS</sequence>
<name>A0ABW5LD83_9FLAO</name>
<dbReference type="Gene3D" id="3.10.129.10">
    <property type="entry name" value="Hotdog Thioesterase"/>
    <property type="match status" value="1"/>
</dbReference>
<gene>
    <name evidence="1" type="ORF">ACFSR1_06835</name>
</gene>
<accession>A0ABW5LD83</accession>
<proteinExistence type="predicted"/>
<dbReference type="RefSeq" id="WP_378290926.1">
    <property type="nucleotide sequence ID" value="NZ_JBHULE010000008.1"/>
</dbReference>
<evidence type="ECO:0000313" key="2">
    <source>
        <dbReference type="Proteomes" id="UP001597319"/>
    </source>
</evidence>
<evidence type="ECO:0000313" key="1">
    <source>
        <dbReference type="EMBL" id="MFD2562382.1"/>
    </source>
</evidence>
<dbReference type="EMBL" id="JBHULE010000008">
    <property type="protein sequence ID" value="MFD2562382.1"/>
    <property type="molecule type" value="Genomic_DNA"/>
</dbReference>
<dbReference type="SUPFAM" id="SSF54637">
    <property type="entry name" value="Thioesterase/thiol ester dehydrase-isomerase"/>
    <property type="match status" value="1"/>
</dbReference>
<organism evidence="1 2">
    <name type="scientific">Aquimarina rubra</name>
    <dbReference type="NCBI Taxonomy" id="1920033"/>
    <lineage>
        <taxon>Bacteria</taxon>
        <taxon>Pseudomonadati</taxon>
        <taxon>Bacteroidota</taxon>
        <taxon>Flavobacteriia</taxon>
        <taxon>Flavobacteriales</taxon>
        <taxon>Flavobacteriaceae</taxon>
        <taxon>Aquimarina</taxon>
    </lineage>
</organism>